<dbReference type="AlphaFoldDB" id="A0AA88HXS4"/>
<name>A0AA88HXS4_ARTSF</name>
<dbReference type="GO" id="GO:0030041">
    <property type="term" value="P:actin filament polymerization"/>
    <property type="evidence" value="ECO:0007669"/>
    <property type="project" value="TreeGrafter"/>
</dbReference>
<keyword evidence="3" id="KW-1185">Reference proteome</keyword>
<reference evidence="2" key="1">
    <citation type="submission" date="2023-07" db="EMBL/GenBank/DDBJ databases">
        <title>Chromosome-level genome assembly of Artemia franciscana.</title>
        <authorList>
            <person name="Jo E."/>
        </authorList>
    </citation>
    <scope>NUCLEOTIDE SEQUENCE</scope>
    <source>
        <tissue evidence="2">Whole body</tissue>
    </source>
</reference>
<gene>
    <name evidence="2" type="ORF">QYM36_010658</name>
</gene>
<dbReference type="GO" id="GO:0071203">
    <property type="term" value="C:WASH complex"/>
    <property type="evidence" value="ECO:0007669"/>
    <property type="project" value="InterPro"/>
</dbReference>
<protein>
    <submittedName>
        <fullName evidence="2">Uncharacterized protein</fullName>
    </submittedName>
</protein>
<dbReference type="Gene3D" id="1.20.5.110">
    <property type="match status" value="1"/>
</dbReference>
<dbReference type="PANTHER" id="PTHR13015:SF0">
    <property type="entry name" value="WASH COMPLEX SUBUNIT 3"/>
    <property type="match status" value="1"/>
</dbReference>
<comment type="similarity">
    <text evidence="1">Belongs to the CCDC53 family.</text>
</comment>
<dbReference type="PANTHER" id="PTHR13015">
    <property type="entry name" value="PROTEIN AD-016-RELATED"/>
    <property type="match status" value="1"/>
</dbReference>
<dbReference type="Proteomes" id="UP001187531">
    <property type="component" value="Unassembled WGS sequence"/>
</dbReference>
<evidence type="ECO:0000313" key="2">
    <source>
        <dbReference type="EMBL" id="KAK2716151.1"/>
    </source>
</evidence>
<evidence type="ECO:0000256" key="1">
    <source>
        <dbReference type="ARBA" id="ARBA00006290"/>
    </source>
</evidence>
<feature type="non-terminal residue" evidence="2">
    <location>
        <position position="1"/>
    </location>
</feature>
<evidence type="ECO:0000313" key="3">
    <source>
        <dbReference type="Proteomes" id="UP001187531"/>
    </source>
</evidence>
<dbReference type="InterPro" id="IPR019309">
    <property type="entry name" value="WASHC3"/>
</dbReference>
<comment type="caution">
    <text evidence="2">The sequence shown here is derived from an EMBL/GenBank/DDBJ whole genome shotgun (WGS) entry which is preliminary data.</text>
</comment>
<dbReference type="GO" id="GO:0006887">
    <property type="term" value="P:exocytosis"/>
    <property type="evidence" value="ECO:0007669"/>
    <property type="project" value="TreeGrafter"/>
</dbReference>
<dbReference type="EMBL" id="JAVRJZ010000012">
    <property type="protein sequence ID" value="KAK2716151.1"/>
    <property type="molecule type" value="Genomic_DNA"/>
</dbReference>
<accession>A0AA88HXS4</accession>
<dbReference type="Pfam" id="PF10152">
    <property type="entry name" value="CCDC53"/>
    <property type="match status" value="1"/>
</dbReference>
<organism evidence="2 3">
    <name type="scientific">Artemia franciscana</name>
    <name type="common">Brine shrimp</name>
    <name type="synonym">Artemia sanfranciscana</name>
    <dbReference type="NCBI Taxonomy" id="6661"/>
    <lineage>
        <taxon>Eukaryota</taxon>
        <taxon>Metazoa</taxon>
        <taxon>Ecdysozoa</taxon>
        <taxon>Arthropoda</taxon>
        <taxon>Crustacea</taxon>
        <taxon>Branchiopoda</taxon>
        <taxon>Anostraca</taxon>
        <taxon>Artemiidae</taxon>
        <taxon>Artemia</taxon>
    </lineage>
</organism>
<proteinExistence type="inferred from homology"/>
<sequence length="183" mass="20882">VCFENCEANHSNFFGVEMDEVYSVLQAKVDLGILEPINQRRIVAFVNHFIEESARLLDVFIQTSERKLLLVNERLYKLEATMTLLENQLNSIPRVEIQVQKQSVENLVINAKAVDPLKPDDTQITEKEETELLQLPENSQISTDVAEEVDPNILRYRKMLQVGVPAQAVKLKMKSEGFDPSLL</sequence>